<accession>A0AAD5F9Z1</accession>
<dbReference type="FunFam" id="3.40.33.10:FF:000003">
    <property type="entry name" value="Peptidase inhibitor 15"/>
    <property type="match status" value="1"/>
</dbReference>
<evidence type="ECO:0000256" key="5">
    <source>
        <dbReference type="ARBA" id="ARBA00022729"/>
    </source>
</evidence>
<sequence>LHSNTMSVSYSHLVLAAILWVMPCTRVAMTLTNTTELSTIIAESEFGIDLSWNNTSSIDVPHIRRKRYISSRDMMALLDYHNSVRSQVFPPAANMEYMVWNDRLAKLAESWALQCKWDHGPSHVMRYTGQNLSITTGRYRSVIELVKSWHDEKYSFSYPNRCTGSVCTHYTQMVWASTNRIGCAINRCSNMYVFGTKWKQATLLVCNYSIKGNWVGVAPYKTGKPCSACPSVYGGSCNKNQCSTSKRRKKLKRF</sequence>
<keyword evidence="4" id="KW-0646">Protease inhibitor</keyword>
<comment type="caution">
    <text evidence="9">The sequence shown here is derived from an EMBL/GenBank/DDBJ whole genome shotgun (WGS) entry which is preliminary data.</text>
</comment>
<feature type="chain" id="PRO_5041943288" evidence="7">
    <location>
        <begin position="17"/>
        <end position="254"/>
    </location>
</feature>
<evidence type="ECO:0000256" key="4">
    <source>
        <dbReference type="ARBA" id="ARBA00022690"/>
    </source>
</evidence>
<dbReference type="GO" id="GO:0005576">
    <property type="term" value="C:extracellular region"/>
    <property type="evidence" value="ECO:0007669"/>
    <property type="project" value="UniProtKB-SubCell"/>
</dbReference>
<dbReference type="GO" id="GO:0030414">
    <property type="term" value="F:peptidase inhibitor activity"/>
    <property type="evidence" value="ECO:0007669"/>
    <property type="project" value="UniProtKB-KW"/>
</dbReference>
<feature type="domain" description="SCP" evidence="8">
    <location>
        <begin position="72"/>
        <end position="216"/>
    </location>
</feature>
<evidence type="ECO:0000256" key="6">
    <source>
        <dbReference type="ARBA" id="ARBA00023180"/>
    </source>
</evidence>
<reference evidence="9" key="1">
    <citation type="submission" date="2018-07" db="EMBL/GenBank/DDBJ databases">
        <title>Comparative genomics of catfishes provides insights into carnivory and benthic adaptation.</title>
        <authorList>
            <person name="Zhang Y."/>
            <person name="Wang D."/>
            <person name="Peng Z."/>
            <person name="Zheng S."/>
            <person name="Shao F."/>
            <person name="Tao W."/>
        </authorList>
    </citation>
    <scope>NUCLEOTIDE SEQUENCE</scope>
    <source>
        <strain evidence="9">Chongqing</strain>
    </source>
</reference>
<feature type="non-terminal residue" evidence="9">
    <location>
        <position position="254"/>
    </location>
</feature>
<dbReference type="Proteomes" id="UP001205998">
    <property type="component" value="Unassembled WGS sequence"/>
</dbReference>
<evidence type="ECO:0000313" key="9">
    <source>
        <dbReference type="EMBL" id="KAI5609071.1"/>
    </source>
</evidence>
<dbReference type="Gene3D" id="3.40.33.10">
    <property type="entry name" value="CAP"/>
    <property type="match status" value="1"/>
</dbReference>
<dbReference type="InterPro" id="IPR001283">
    <property type="entry name" value="CRISP-related"/>
</dbReference>
<feature type="signal peptide" evidence="7">
    <location>
        <begin position="1"/>
        <end position="16"/>
    </location>
</feature>
<evidence type="ECO:0000256" key="7">
    <source>
        <dbReference type="SAM" id="SignalP"/>
    </source>
</evidence>
<dbReference type="AlphaFoldDB" id="A0AAD5F9Z1"/>
<feature type="non-terminal residue" evidence="9">
    <location>
        <position position="1"/>
    </location>
</feature>
<comment type="similarity">
    <text evidence="2">Belongs to the CRISP family.</text>
</comment>
<dbReference type="Pfam" id="PF00188">
    <property type="entry name" value="CAP"/>
    <property type="match status" value="1"/>
</dbReference>
<dbReference type="InterPro" id="IPR014044">
    <property type="entry name" value="CAP_dom"/>
</dbReference>
<keyword evidence="5 7" id="KW-0732">Signal</keyword>
<dbReference type="SMART" id="SM00198">
    <property type="entry name" value="SCP"/>
    <property type="match status" value="1"/>
</dbReference>
<proteinExistence type="inferred from homology"/>
<dbReference type="InterPro" id="IPR035940">
    <property type="entry name" value="CAP_sf"/>
</dbReference>
<keyword evidence="3" id="KW-0964">Secreted</keyword>
<dbReference type="SUPFAM" id="SSF55797">
    <property type="entry name" value="PR-1-like"/>
    <property type="match status" value="1"/>
</dbReference>
<dbReference type="EMBL" id="MU579904">
    <property type="protein sequence ID" value="KAI5609071.1"/>
    <property type="molecule type" value="Genomic_DNA"/>
</dbReference>
<comment type="subcellular location">
    <subcellularLocation>
        <location evidence="1">Secreted</location>
    </subcellularLocation>
</comment>
<evidence type="ECO:0000256" key="3">
    <source>
        <dbReference type="ARBA" id="ARBA00022525"/>
    </source>
</evidence>
<evidence type="ECO:0000256" key="1">
    <source>
        <dbReference type="ARBA" id="ARBA00004613"/>
    </source>
</evidence>
<keyword evidence="6" id="KW-0325">Glycoprotein</keyword>
<organism evidence="9 10">
    <name type="scientific">Silurus asotus</name>
    <name type="common">Amur catfish</name>
    <name type="synonym">Parasilurus asotus</name>
    <dbReference type="NCBI Taxonomy" id="30991"/>
    <lineage>
        <taxon>Eukaryota</taxon>
        <taxon>Metazoa</taxon>
        <taxon>Chordata</taxon>
        <taxon>Craniata</taxon>
        <taxon>Vertebrata</taxon>
        <taxon>Euteleostomi</taxon>
        <taxon>Actinopterygii</taxon>
        <taxon>Neopterygii</taxon>
        <taxon>Teleostei</taxon>
        <taxon>Ostariophysi</taxon>
        <taxon>Siluriformes</taxon>
        <taxon>Siluridae</taxon>
        <taxon>Silurus</taxon>
    </lineage>
</organism>
<evidence type="ECO:0000256" key="2">
    <source>
        <dbReference type="ARBA" id="ARBA00009923"/>
    </source>
</evidence>
<name>A0AAD5F9Z1_SILAS</name>
<dbReference type="PRINTS" id="PR00837">
    <property type="entry name" value="V5TPXLIKE"/>
</dbReference>
<dbReference type="PANTHER" id="PTHR10334">
    <property type="entry name" value="CYSTEINE-RICH SECRETORY PROTEIN-RELATED"/>
    <property type="match status" value="1"/>
</dbReference>
<evidence type="ECO:0000259" key="8">
    <source>
        <dbReference type="SMART" id="SM00198"/>
    </source>
</evidence>
<gene>
    <name evidence="9" type="ORF">C0J50_6073</name>
</gene>
<protein>
    <submittedName>
        <fullName evidence="9">Peptidase inhibitor R3HDML</fullName>
    </submittedName>
</protein>
<evidence type="ECO:0000313" key="10">
    <source>
        <dbReference type="Proteomes" id="UP001205998"/>
    </source>
</evidence>
<keyword evidence="10" id="KW-1185">Reference proteome</keyword>